<reference evidence="1" key="1">
    <citation type="submission" date="2019-06" db="EMBL/GenBank/DDBJ databases">
        <authorList>
            <person name="Zheng W."/>
        </authorList>
    </citation>
    <scope>NUCLEOTIDE SEQUENCE</scope>
    <source>
        <strain evidence="1">QDHG01</strain>
    </source>
</reference>
<dbReference type="Proteomes" id="UP000785679">
    <property type="component" value="Unassembled WGS sequence"/>
</dbReference>
<dbReference type="AlphaFoldDB" id="A0A8J8TB74"/>
<organism evidence="1 2">
    <name type="scientific">Halteria grandinella</name>
    <dbReference type="NCBI Taxonomy" id="5974"/>
    <lineage>
        <taxon>Eukaryota</taxon>
        <taxon>Sar</taxon>
        <taxon>Alveolata</taxon>
        <taxon>Ciliophora</taxon>
        <taxon>Intramacronucleata</taxon>
        <taxon>Spirotrichea</taxon>
        <taxon>Stichotrichia</taxon>
        <taxon>Sporadotrichida</taxon>
        <taxon>Halteriidae</taxon>
        <taxon>Halteria</taxon>
    </lineage>
</organism>
<dbReference type="OrthoDB" id="327389at2759"/>
<evidence type="ECO:0000313" key="1">
    <source>
        <dbReference type="EMBL" id="TNV88101.1"/>
    </source>
</evidence>
<keyword evidence="2" id="KW-1185">Reference proteome</keyword>
<proteinExistence type="predicted"/>
<accession>A0A8J8TB74</accession>
<dbReference type="EMBL" id="RRYP01000074">
    <property type="protein sequence ID" value="TNV88101.1"/>
    <property type="molecule type" value="Genomic_DNA"/>
</dbReference>
<name>A0A8J8TB74_HALGN</name>
<sequence length="673" mass="77310">MNEARTCCKIDSKSTLFTCTDSLGARIRPIFHKQEHFALIICLGLTAASPSLWEAASFIQCIGTLAIYIIQLISTQLLPSKYVSSKIASQLIQNSEFTHVYYEMSSLVILPVSMQLSQHYNSSQDYQTPQFTVTIKDNVFSGFSNCGSLFSNDLDLYLPLTSNYPNPSFSSYEYRLPVARYRKLIQDYYYKNYALWTWINQQVRIEAEPQYGEVVDELEKPSQYKQAFIITGNTFSNFNQLKRRATDTVLERKESRSILVNNERMRNLGMVIDLFDNFKIPMYIHVESNTFQNTNQHLGAWNESQPGFDHCMRILDKGYEWLQASILTPSLLDDQYYQQTHLINVKGNNNSRILIMNNTFFNVSLAGPIIHLQERQGYATNQYLILSNTFKIIHSYINSNVITILRSNIDYSGMDSFINSNSRDWSDWELNLIRRSFMGGNILVKKNTFTEIAGCQSVSSLILVGVVNNFQSNSLNLPQEIHDNGLDSITDFNFEALSTILTDTFITSEIPNVKLKLQSTKYPESLTLHRQVAIFQQNRYINLSMGVASSMGGLEKKGGLIKLVNVVKALIEQEIFENIGGFTGEHLNDVLSQVFGTSKEKLAYNGKTELRSYENKQAIIYYNARLQAIFFTFCQHGFYAIYDSFTFNFFDSWSSNELTCSRKIEFFYKYMAY</sequence>
<gene>
    <name evidence="1" type="ORF">FGO68_gene17540</name>
</gene>
<protein>
    <submittedName>
        <fullName evidence="1">Uncharacterized protein</fullName>
    </submittedName>
</protein>
<comment type="caution">
    <text evidence="1">The sequence shown here is derived from an EMBL/GenBank/DDBJ whole genome shotgun (WGS) entry which is preliminary data.</text>
</comment>
<evidence type="ECO:0000313" key="2">
    <source>
        <dbReference type="Proteomes" id="UP000785679"/>
    </source>
</evidence>